<dbReference type="RefSeq" id="WP_146526066.1">
    <property type="nucleotide sequence ID" value="NZ_SJPV01000003.1"/>
</dbReference>
<protein>
    <submittedName>
        <fullName evidence="1">Uncharacterized protein</fullName>
    </submittedName>
</protein>
<proteinExistence type="predicted"/>
<dbReference type="EMBL" id="SJPV01000003">
    <property type="protein sequence ID" value="TWU39317.1"/>
    <property type="molecule type" value="Genomic_DNA"/>
</dbReference>
<dbReference type="Proteomes" id="UP000319143">
    <property type="component" value="Unassembled WGS sequence"/>
</dbReference>
<evidence type="ECO:0000313" key="2">
    <source>
        <dbReference type="Proteomes" id="UP000319143"/>
    </source>
</evidence>
<dbReference type="OrthoDB" id="289689at2"/>
<reference evidence="1 2" key="1">
    <citation type="submission" date="2019-02" db="EMBL/GenBank/DDBJ databases">
        <title>Deep-cultivation of Planctomycetes and their phenomic and genomic characterization uncovers novel biology.</title>
        <authorList>
            <person name="Wiegand S."/>
            <person name="Jogler M."/>
            <person name="Boedeker C."/>
            <person name="Pinto D."/>
            <person name="Vollmers J."/>
            <person name="Rivas-Marin E."/>
            <person name="Kohn T."/>
            <person name="Peeters S.H."/>
            <person name="Heuer A."/>
            <person name="Rast P."/>
            <person name="Oberbeckmann S."/>
            <person name="Bunk B."/>
            <person name="Jeske O."/>
            <person name="Meyerdierks A."/>
            <person name="Storesund J.E."/>
            <person name="Kallscheuer N."/>
            <person name="Luecker S."/>
            <person name="Lage O.M."/>
            <person name="Pohl T."/>
            <person name="Merkel B.J."/>
            <person name="Hornburger P."/>
            <person name="Mueller R.-W."/>
            <person name="Bruemmer F."/>
            <person name="Labrenz M."/>
            <person name="Spormann A.M."/>
            <person name="Op Den Camp H."/>
            <person name="Overmann J."/>
            <person name="Amann R."/>
            <person name="Jetten M.S.M."/>
            <person name="Mascher T."/>
            <person name="Medema M.H."/>
            <person name="Devos D.P."/>
            <person name="Kaster A.-K."/>
            <person name="Ovreas L."/>
            <person name="Rohde M."/>
            <person name="Galperin M.Y."/>
            <person name="Jogler C."/>
        </authorList>
    </citation>
    <scope>NUCLEOTIDE SEQUENCE [LARGE SCALE GENOMIC DNA]</scope>
    <source>
        <strain evidence="1 2">Poly41</strain>
    </source>
</reference>
<keyword evidence="2" id="KW-1185">Reference proteome</keyword>
<dbReference type="AlphaFoldDB" id="A0A5C6DTU6"/>
<gene>
    <name evidence="1" type="ORF">Poly41_21410</name>
</gene>
<comment type="caution">
    <text evidence="1">The sequence shown here is derived from an EMBL/GenBank/DDBJ whole genome shotgun (WGS) entry which is preliminary data.</text>
</comment>
<evidence type="ECO:0000313" key="1">
    <source>
        <dbReference type="EMBL" id="TWU39317.1"/>
    </source>
</evidence>
<name>A0A5C6DTU6_9BACT</name>
<accession>A0A5C6DTU6</accession>
<organism evidence="1 2">
    <name type="scientific">Novipirellula artificiosorum</name>
    <dbReference type="NCBI Taxonomy" id="2528016"/>
    <lineage>
        <taxon>Bacteria</taxon>
        <taxon>Pseudomonadati</taxon>
        <taxon>Planctomycetota</taxon>
        <taxon>Planctomycetia</taxon>
        <taxon>Pirellulales</taxon>
        <taxon>Pirellulaceae</taxon>
        <taxon>Novipirellula</taxon>
    </lineage>
</organism>
<sequence length="268" mass="29519">MSLFISDDGIAVEQRPLDHEAYGGRLTGESTRWLTRGEYDIEPSQAVQAMVEYLKSQKLDPSKFDIQATQVAEKLCHVDVSIRSQLETPTSFSTTGGTTHLNQSLVTRGIFAAPGYATANYQGAIGVDDTSVQGVDITIPALQFQLRRQFKTVDVPYLNTLFRLTGCVNDSGWGQFSAGEVLFLGAEGGENEENNVDLTYQFACRPNQLNFNVGNILVVEKRGWDYLWVKHEEALVGDRILRVPAAAYVEQVYPTGDFDLLALGEGGL</sequence>